<organism evidence="2 3">
    <name type="scientific">Brevibacterium mcbrellneri ATCC 49030</name>
    <dbReference type="NCBI Taxonomy" id="585530"/>
    <lineage>
        <taxon>Bacteria</taxon>
        <taxon>Bacillati</taxon>
        <taxon>Actinomycetota</taxon>
        <taxon>Actinomycetes</taxon>
        <taxon>Micrococcales</taxon>
        <taxon>Brevibacteriaceae</taxon>
        <taxon>Brevibacterium</taxon>
    </lineage>
</organism>
<dbReference type="RefSeq" id="WP_005886168.1">
    <property type="nucleotide sequence ID" value="NZ_ADNU01000077.1"/>
</dbReference>
<dbReference type="Proteomes" id="UP000005714">
    <property type="component" value="Unassembled WGS sequence"/>
</dbReference>
<sequence length="193" mass="21026">MGLAKFFQGLRKKEPQPDDLYGTGVWRQHRDRFNRAVDRFFVTASRLHEETQAGTTQDAHAQAAEQIAALTHTLNQVAQQVDHCARTLHTHVPVNEQTIPAQVRTQVDTLPELMSRAATKVAEAAQAAAMVRAQVRTTSGGVTENSETDETSPAGPAEVAGVSAAQRYVDDAARLVDECHRIAERIASSDSSK</sequence>
<feature type="region of interest" description="Disordered" evidence="1">
    <location>
        <begin position="137"/>
        <end position="160"/>
    </location>
</feature>
<dbReference type="OrthoDB" id="4808261at2"/>
<evidence type="ECO:0000256" key="1">
    <source>
        <dbReference type="SAM" id="MobiDB-lite"/>
    </source>
</evidence>
<gene>
    <name evidence="2" type="ORF">HMPREF0183_2281</name>
</gene>
<protein>
    <submittedName>
        <fullName evidence="2">Uncharacterized protein</fullName>
    </submittedName>
</protein>
<evidence type="ECO:0000313" key="3">
    <source>
        <dbReference type="Proteomes" id="UP000005714"/>
    </source>
</evidence>
<keyword evidence="3" id="KW-1185">Reference proteome</keyword>
<reference evidence="2 3" key="1">
    <citation type="submission" date="2010-04" db="EMBL/GenBank/DDBJ databases">
        <authorList>
            <person name="Qin X."/>
            <person name="Bachman B."/>
            <person name="Battles P."/>
            <person name="Bell A."/>
            <person name="Bess C."/>
            <person name="Bickham C."/>
            <person name="Chaboub L."/>
            <person name="Chen D."/>
            <person name="Coyle M."/>
            <person name="Deiros D.R."/>
            <person name="Dinh H."/>
            <person name="Forbes L."/>
            <person name="Fowler G."/>
            <person name="Francisco L."/>
            <person name="Fu Q."/>
            <person name="Gubbala S."/>
            <person name="Hale W."/>
            <person name="Han Y."/>
            <person name="Hemphill L."/>
            <person name="Highlander S.K."/>
            <person name="Hirani K."/>
            <person name="Hogues M."/>
            <person name="Jackson L."/>
            <person name="Jakkamsetti A."/>
            <person name="Javaid M."/>
            <person name="Jiang H."/>
            <person name="Korchina V."/>
            <person name="Kovar C."/>
            <person name="Lara F."/>
            <person name="Lee S."/>
            <person name="Mata R."/>
            <person name="Mathew T."/>
            <person name="Moen C."/>
            <person name="Morales K."/>
            <person name="Munidasa M."/>
            <person name="Nazareth L."/>
            <person name="Ngo R."/>
            <person name="Nguyen L."/>
            <person name="Okwuonu G."/>
            <person name="Ongeri F."/>
            <person name="Patil S."/>
            <person name="Petrosino J."/>
            <person name="Pham C."/>
            <person name="Pham P."/>
            <person name="Pu L.-L."/>
            <person name="Puazo M."/>
            <person name="Raj R."/>
            <person name="Reid J."/>
            <person name="Rouhana J."/>
            <person name="Saada N."/>
            <person name="Shang Y."/>
            <person name="Simmons D."/>
            <person name="Thornton R."/>
            <person name="Warren J."/>
            <person name="Weissenberger G."/>
            <person name="Zhang J."/>
            <person name="Zhang L."/>
            <person name="Zhou C."/>
            <person name="Zhu D."/>
            <person name="Muzny D."/>
            <person name="Worley K."/>
            <person name="Gibbs R."/>
        </authorList>
    </citation>
    <scope>NUCLEOTIDE SEQUENCE [LARGE SCALE GENOMIC DNA]</scope>
    <source>
        <strain evidence="2 3">ATCC 49030</strain>
    </source>
</reference>
<dbReference type="eggNOG" id="ENOG50339JW">
    <property type="taxonomic scope" value="Bacteria"/>
</dbReference>
<dbReference type="STRING" id="585530.HMPREF0183_2281"/>
<evidence type="ECO:0000313" key="2">
    <source>
        <dbReference type="EMBL" id="EFG46434.1"/>
    </source>
</evidence>
<comment type="caution">
    <text evidence="2">The sequence shown here is derived from an EMBL/GenBank/DDBJ whole genome shotgun (WGS) entry which is preliminary data.</text>
</comment>
<dbReference type="EMBL" id="ADNU01000077">
    <property type="protein sequence ID" value="EFG46434.1"/>
    <property type="molecule type" value="Genomic_DNA"/>
</dbReference>
<accession>D4YQS1</accession>
<name>D4YQS1_9MICO</name>
<dbReference type="AlphaFoldDB" id="D4YQS1"/>
<proteinExistence type="predicted"/>